<dbReference type="InParanoid" id="A0A7J8JVP2"/>
<keyword evidence="2" id="KW-1185">Reference proteome</keyword>
<evidence type="ECO:0000313" key="2">
    <source>
        <dbReference type="Proteomes" id="UP000550707"/>
    </source>
</evidence>
<name>A0A7J8JVP2_MOLMO</name>
<organism evidence="1 2">
    <name type="scientific">Molossus molossus</name>
    <name type="common">Pallas' mastiff bat</name>
    <name type="synonym">Vespertilio molossus</name>
    <dbReference type="NCBI Taxonomy" id="27622"/>
    <lineage>
        <taxon>Eukaryota</taxon>
        <taxon>Metazoa</taxon>
        <taxon>Chordata</taxon>
        <taxon>Craniata</taxon>
        <taxon>Vertebrata</taxon>
        <taxon>Euteleostomi</taxon>
        <taxon>Mammalia</taxon>
        <taxon>Eutheria</taxon>
        <taxon>Laurasiatheria</taxon>
        <taxon>Chiroptera</taxon>
        <taxon>Yangochiroptera</taxon>
        <taxon>Molossidae</taxon>
        <taxon>Molossus</taxon>
    </lineage>
</organism>
<proteinExistence type="predicted"/>
<gene>
    <name evidence="1" type="ORF">HJG59_007868</name>
</gene>
<protein>
    <submittedName>
        <fullName evidence="1">Uncharacterized protein</fullName>
    </submittedName>
</protein>
<dbReference type="EMBL" id="JACASF010000001">
    <property type="protein sequence ID" value="KAF6500828.1"/>
    <property type="molecule type" value="Genomic_DNA"/>
</dbReference>
<accession>A0A7J8JVP2</accession>
<dbReference type="AlphaFoldDB" id="A0A7J8JVP2"/>
<dbReference type="Proteomes" id="UP000550707">
    <property type="component" value="Unassembled WGS sequence"/>
</dbReference>
<evidence type="ECO:0000313" key="1">
    <source>
        <dbReference type="EMBL" id="KAF6500828.1"/>
    </source>
</evidence>
<comment type="caution">
    <text evidence="1">The sequence shown here is derived from an EMBL/GenBank/DDBJ whole genome shotgun (WGS) entry which is preliminary data.</text>
</comment>
<reference evidence="1 2" key="1">
    <citation type="journal article" date="2020" name="Nature">
        <title>Six reference-quality genomes reveal evolution of bat adaptations.</title>
        <authorList>
            <person name="Jebb D."/>
            <person name="Huang Z."/>
            <person name="Pippel M."/>
            <person name="Hughes G.M."/>
            <person name="Lavrichenko K."/>
            <person name="Devanna P."/>
            <person name="Winkler S."/>
            <person name="Jermiin L.S."/>
            <person name="Skirmuntt E.C."/>
            <person name="Katzourakis A."/>
            <person name="Burkitt-Gray L."/>
            <person name="Ray D.A."/>
            <person name="Sullivan K.A.M."/>
            <person name="Roscito J.G."/>
            <person name="Kirilenko B.M."/>
            <person name="Davalos L.M."/>
            <person name="Corthals A.P."/>
            <person name="Power M.L."/>
            <person name="Jones G."/>
            <person name="Ransome R.D."/>
            <person name="Dechmann D.K.N."/>
            <person name="Locatelli A.G."/>
            <person name="Puechmaille S.J."/>
            <person name="Fedrigo O."/>
            <person name="Jarvis E.D."/>
            <person name="Hiller M."/>
            <person name="Vernes S.C."/>
            <person name="Myers E.W."/>
            <person name="Teeling E.C."/>
        </authorList>
    </citation>
    <scope>NUCLEOTIDE SEQUENCE [LARGE SCALE GENOMIC DNA]</scope>
    <source>
        <strain evidence="1">MMolMol1</strain>
        <tissue evidence="1">Muscle</tissue>
    </source>
</reference>
<sequence length="120" mass="13884">MIHFPDFVFGDFYPCPSAICEHLFAEVTFSVSITPRLTHPSLHLYPEIRELNLLESYTWGHGPLTVLYYGVRIRSTTQPNLATGREIWPQGPCDQFYLEDFADPVPSQPKISFPHFICYF</sequence>